<organism evidence="10 11">
    <name type="scientific">Bemisia tabaci</name>
    <name type="common">Sweetpotato whitefly</name>
    <name type="synonym">Aleurodes tabaci</name>
    <dbReference type="NCBI Taxonomy" id="7038"/>
    <lineage>
        <taxon>Eukaryota</taxon>
        <taxon>Metazoa</taxon>
        <taxon>Ecdysozoa</taxon>
        <taxon>Arthropoda</taxon>
        <taxon>Hexapoda</taxon>
        <taxon>Insecta</taxon>
        <taxon>Pterygota</taxon>
        <taxon>Neoptera</taxon>
        <taxon>Paraneoptera</taxon>
        <taxon>Hemiptera</taxon>
        <taxon>Sternorrhyncha</taxon>
        <taxon>Aleyrodoidea</taxon>
        <taxon>Aleyrodidae</taxon>
        <taxon>Aleyrodinae</taxon>
        <taxon>Bemisia</taxon>
    </lineage>
</organism>
<proteinExistence type="inferred from homology"/>
<feature type="compositionally biased region" description="Basic and acidic residues" evidence="8">
    <location>
        <begin position="1165"/>
        <end position="1175"/>
    </location>
</feature>
<dbReference type="PROSITE" id="PS00823">
    <property type="entry name" value="DEHYDRIN_2"/>
    <property type="match status" value="1"/>
</dbReference>
<feature type="compositionally biased region" description="Basic residues" evidence="8">
    <location>
        <begin position="935"/>
        <end position="945"/>
    </location>
</feature>
<evidence type="ECO:0000256" key="3">
    <source>
        <dbReference type="ARBA" id="ARBA00022454"/>
    </source>
</evidence>
<dbReference type="GO" id="GO:0000793">
    <property type="term" value="C:condensed chromosome"/>
    <property type="evidence" value="ECO:0007669"/>
    <property type="project" value="TreeGrafter"/>
</dbReference>
<keyword evidence="7" id="KW-0131">Cell cycle</keyword>
<feature type="compositionally biased region" description="Basic and acidic residues" evidence="8">
    <location>
        <begin position="1246"/>
        <end position="1256"/>
    </location>
</feature>
<comment type="subcellular location">
    <subcellularLocation>
        <location evidence="1">Chromosome</location>
    </subcellularLocation>
</comment>
<accession>A0A9P0A2G9</accession>
<evidence type="ECO:0000259" key="9">
    <source>
        <dbReference type="Pfam" id="PF12719"/>
    </source>
</evidence>
<evidence type="ECO:0000313" key="11">
    <source>
        <dbReference type="Proteomes" id="UP001152759"/>
    </source>
</evidence>
<dbReference type="InterPro" id="IPR027165">
    <property type="entry name" value="CND3"/>
</dbReference>
<feature type="compositionally biased region" description="Polar residues" evidence="8">
    <location>
        <begin position="1201"/>
        <end position="1210"/>
    </location>
</feature>
<dbReference type="EMBL" id="OU963863">
    <property type="protein sequence ID" value="CAH0384356.1"/>
    <property type="molecule type" value="Genomic_DNA"/>
</dbReference>
<feature type="compositionally biased region" description="Basic residues" evidence="8">
    <location>
        <begin position="1464"/>
        <end position="1477"/>
    </location>
</feature>
<feature type="compositionally biased region" description="Basic and acidic residues" evidence="8">
    <location>
        <begin position="1602"/>
        <end position="1616"/>
    </location>
</feature>
<dbReference type="PANTHER" id="PTHR14418:SF5">
    <property type="entry name" value="CONDENSIN COMPLEX SUBUNIT 3"/>
    <property type="match status" value="1"/>
</dbReference>
<dbReference type="InterPro" id="IPR011989">
    <property type="entry name" value="ARM-like"/>
</dbReference>
<feature type="compositionally biased region" description="Basic and acidic residues" evidence="8">
    <location>
        <begin position="1214"/>
        <end position="1234"/>
    </location>
</feature>
<feature type="compositionally biased region" description="Basic and acidic residues" evidence="8">
    <location>
        <begin position="1039"/>
        <end position="1051"/>
    </location>
</feature>
<feature type="compositionally biased region" description="Basic residues" evidence="8">
    <location>
        <begin position="1486"/>
        <end position="1497"/>
    </location>
</feature>
<feature type="compositionally biased region" description="Polar residues" evidence="8">
    <location>
        <begin position="1272"/>
        <end position="1282"/>
    </location>
</feature>
<feature type="compositionally biased region" description="Low complexity" evidence="8">
    <location>
        <begin position="1258"/>
        <end position="1267"/>
    </location>
</feature>
<sequence>MPTMSGVKEMDFRKGDSSKISHFFQQAQHFGDLDLDEEHRLIDELRCFYDKISFKDFVDKFIECLKASLIHPEEVPSVEAILNFAAQFVAVINSSGVDDDETCPFLKEILEFVCANHGCDNHLVRSRICLFVDKLLCKLGNEVVIDEKLYNKLVESMLERMKDKMPGIRVKAISAVYRLQDPFDANCPVVKALSFHLSMDPSVEARRAILRKLAVAAHTLPTIVERIYDVKDFVRKDAFLVLSKCSMSRFTIKQRQMLLYSGLKDRDERVSKCVEKVLLPLWFDHAKNNFVTMLKFLDVETSTETSFLVLQILFKSTSTNTIMEQVKLNLDEDKLIPLDKLSPENAFFWRCAVHFFHNLDDEALEVDKDTMLQSVLPELTPLTNYIRTYFLRDSEDEKKLEFWEHKQRLFILLQLLQLCNVYDLSDELGRCQLKQLCTDLLLSPQVKKDAVPVIVDVFSRILPNIDHFLDSLVEIIMDLKEPFKEDENTDVSEEETDEEKKENNEIVKISPEVLAKCLTIIVEFLQNKNVTVFNPCLRSLVTTFVCPALEAQDTTSRVLALHALSNSCLLDVDLAKQYFLLFCFQVPNDDMCLVALKGIFDLLLFYGLGTFNMRDQIDDPEEKKKEDEPERKKRKLKGAMVEENSFVSNSGEANISSMDTTSDGSDQSANLVTLLMSLLDSSSTEIRNVTVEGLCKLIIGGRITSVNLLSKLMIMWFSPISEEDYMLRQQLGTFFNVYASSFAGSHYMFQQAFLPTLKTLYDAPMDSPLHEIDPDDVAKLLINLILVRMNKEKGPNPHNSLALAICKEILNTYGANLGNVPVLVRSLLPLQLSYDEPEFRENFEHLCRQVFELLEDANNKILAKYMQKVIYRIEAAEVKDGTQQSDIMNTELPSETTASNMNTAKDSPNATESNTNMDAVCSDSDETQDSSAKITVKKGGFKKTPAKSPVHLSDAGNMDSSGIEDFDSQAFERDDDTNFDGDNSSVERQKSENKKGSVAAIAASEQEEYSLTRRNLRRKREIEELKVQKRANTRVAMKSPDRPRIDKEELFGKLCPKSPEMGKSARKKKNVSPTPHKNSRAQQSNSKKSIQEEENSTATSDSDGGDDEDSDEVSPARKRMNKSYLKSNKRSGKAEVAVRSTRRRVTGPSSEETPSKKARQSTKKGTSDEDSKQPKNENVGTTSIKSGLRRKLVLHSKPDNKQTVSESNKATPRKLIEVENIGKKGKEGNKRKVEGTFIENSPNLKRQPDRTHKESLESSSRSTRSSRPVPNLPSSPSRNQARQAEKSPMKPTLPEQHSKKQEEPTDPKYKKSEEPQSLKQLESKKSLRRLEILEEISRKSPRAHTPSKNTPSKNENRLDKSSSKTKVSCASSPQQSPSKVKVSKNPSPQQSPAKMEVSKDTIPQQSPSKSTNFTKEQSSRRTSVGSPGASPSKQNIETVRTPELKKSTSKSIDVSKDHSDSVKSKNKTPRKSLRIALHRLDTPVLRHNRKSSNRRSRSIPFTPDQKRVQARSRSSVENSPRPKGTPSNSEKLQNADLSSSSVVTPKVTPLSPKKEKAPQERMSFTENSESKVNRLSSNSSSAEYTEKKNTSKISSPVSAAELEPRQSRSSRKKDITSLKSPVSESIGSRQRSNQRNSELKARGSARISSPKRSPKN</sequence>
<protein>
    <recommendedName>
        <fullName evidence="9">Nuclear condensin complex subunit 3 C-terminal domain-containing protein</fullName>
    </recommendedName>
</protein>
<reference evidence="10" key="1">
    <citation type="submission" date="2021-12" db="EMBL/GenBank/DDBJ databases">
        <authorList>
            <person name="King R."/>
        </authorList>
    </citation>
    <scope>NUCLEOTIDE SEQUENCE</scope>
</reference>
<feature type="compositionally biased region" description="Polar residues" evidence="8">
    <location>
        <begin position="1617"/>
        <end position="1636"/>
    </location>
</feature>
<evidence type="ECO:0000313" key="10">
    <source>
        <dbReference type="EMBL" id="CAH0384356.1"/>
    </source>
</evidence>
<dbReference type="InterPro" id="IPR025977">
    <property type="entry name" value="Cnd3_C"/>
</dbReference>
<dbReference type="GO" id="GO:0007076">
    <property type="term" value="P:mitotic chromosome condensation"/>
    <property type="evidence" value="ECO:0007669"/>
    <property type="project" value="InterPro"/>
</dbReference>
<feature type="domain" description="Nuclear condensin complex subunit 3 C-terminal" evidence="9">
    <location>
        <begin position="516"/>
        <end position="827"/>
    </location>
</feature>
<dbReference type="GO" id="GO:0005737">
    <property type="term" value="C:cytoplasm"/>
    <property type="evidence" value="ECO:0007669"/>
    <property type="project" value="TreeGrafter"/>
</dbReference>
<comment type="similarity">
    <text evidence="2">Belongs to the CND3 (condensin subunit 3) family.</text>
</comment>
<evidence type="ECO:0000256" key="6">
    <source>
        <dbReference type="ARBA" id="ARBA00023067"/>
    </source>
</evidence>
<feature type="compositionally biased region" description="Acidic residues" evidence="8">
    <location>
        <begin position="962"/>
        <end position="979"/>
    </location>
</feature>
<keyword evidence="3" id="KW-0158">Chromosome</keyword>
<feature type="compositionally biased region" description="Low complexity" evidence="8">
    <location>
        <begin position="1364"/>
        <end position="1388"/>
    </location>
</feature>
<feature type="compositionally biased region" description="Polar residues" evidence="8">
    <location>
        <begin position="892"/>
        <end position="917"/>
    </location>
</feature>
<feature type="compositionally biased region" description="Polar residues" evidence="8">
    <location>
        <begin position="1646"/>
        <end position="1656"/>
    </location>
</feature>
<dbReference type="Proteomes" id="UP001152759">
    <property type="component" value="Chromosome 2"/>
</dbReference>
<dbReference type="GO" id="GO:0000796">
    <property type="term" value="C:condensin complex"/>
    <property type="evidence" value="ECO:0007669"/>
    <property type="project" value="InterPro"/>
</dbReference>
<evidence type="ECO:0000256" key="4">
    <source>
        <dbReference type="ARBA" id="ARBA00022618"/>
    </source>
</evidence>
<feature type="compositionally biased region" description="Acidic residues" evidence="8">
    <location>
        <begin position="1103"/>
        <end position="1112"/>
    </location>
</feature>
<evidence type="ECO:0000256" key="5">
    <source>
        <dbReference type="ARBA" id="ARBA00022776"/>
    </source>
</evidence>
<dbReference type="InterPro" id="IPR016024">
    <property type="entry name" value="ARM-type_fold"/>
</dbReference>
<evidence type="ECO:0000256" key="2">
    <source>
        <dbReference type="ARBA" id="ARBA00006533"/>
    </source>
</evidence>
<gene>
    <name evidence="10" type="ORF">BEMITA_LOCUS3687</name>
</gene>
<feature type="compositionally biased region" description="Polar residues" evidence="8">
    <location>
        <begin position="1401"/>
        <end position="1438"/>
    </location>
</feature>
<feature type="compositionally biased region" description="Basic and acidic residues" evidence="8">
    <location>
        <begin position="1296"/>
        <end position="1338"/>
    </location>
</feature>
<evidence type="ECO:0000256" key="7">
    <source>
        <dbReference type="ARBA" id="ARBA00023306"/>
    </source>
</evidence>
<dbReference type="PANTHER" id="PTHR14418">
    <property type="entry name" value="CONDENSIN COMPLEX SUBUNIT 3-RELATED"/>
    <property type="match status" value="1"/>
</dbReference>
<feature type="compositionally biased region" description="Basic and acidic residues" evidence="8">
    <location>
        <begin position="985"/>
        <end position="995"/>
    </location>
</feature>
<dbReference type="Pfam" id="PF12719">
    <property type="entry name" value="Cnd3"/>
    <property type="match status" value="1"/>
</dbReference>
<feature type="compositionally biased region" description="Basic and acidic residues" evidence="8">
    <location>
        <begin position="1453"/>
        <end position="1463"/>
    </location>
</feature>
<dbReference type="KEGG" id="btab:109043607"/>
<name>A0A9P0A2G9_BEMTA</name>
<feature type="region of interest" description="Disordered" evidence="8">
    <location>
        <begin position="892"/>
        <end position="1656"/>
    </location>
</feature>
<feature type="compositionally biased region" description="Basic residues" evidence="8">
    <location>
        <begin position="1116"/>
        <end position="1131"/>
    </location>
</feature>
<dbReference type="GO" id="GO:0051301">
    <property type="term" value="P:cell division"/>
    <property type="evidence" value="ECO:0007669"/>
    <property type="project" value="UniProtKB-KW"/>
</dbReference>
<dbReference type="SUPFAM" id="SSF48371">
    <property type="entry name" value="ARM repeat"/>
    <property type="match status" value="1"/>
</dbReference>
<feature type="compositionally biased region" description="Polar residues" evidence="8">
    <location>
        <begin position="1525"/>
        <end position="1536"/>
    </location>
</feature>
<keyword evidence="11" id="KW-1185">Reference proteome</keyword>
<feature type="compositionally biased region" description="Low complexity" evidence="8">
    <location>
        <begin position="1537"/>
        <end position="1551"/>
    </location>
</feature>
<evidence type="ECO:0000256" key="1">
    <source>
        <dbReference type="ARBA" id="ARBA00004286"/>
    </source>
</evidence>
<feature type="compositionally biased region" description="Polar residues" evidence="8">
    <location>
        <begin position="1176"/>
        <end position="1185"/>
    </location>
</feature>
<dbReference type="InterPro" id="IPR030513">
    <property type="entry name" value="Dehydrin_CS"/>
</dbReference>
<keyword evidence="4" id="KW-0132">Cell division</keyword>
<keyword evidence="5" id="KW-0498">Mitosis</keyword>
<evidence type="ECO:0000256" key="8">
    <source>
        <dbReference type="SAM" id="MobiDB-lite"/>
    </source>
</evidence>
<dbReference type="Gene3D" id="1.25.10.10">
    <property type="entry name" value="Leucine-rich Repeat Variant"/>
    <property type="match status" value="1"/>
</dbReference>
<feature type="compositionally biased region" description="Polar residues" evidence="8">
    <location>
        <begin position="1071"/>
        <end position="1088"/>
    </location>
</feature>
<keyword evidence="6" id="KW-0226">DNA condensation</keyword>